<organism evidence="6 7">
    <name type="scientific">Enorma massiliensis</name>
    <dbReference type="NCBI Taxonomy" id="1472761"/>
    <lineage>
        <taxon>Bacteria</taxon>
        <taxon>Bacillati</taxon>
        <taxon>Actinomycetota</taxon>
        <taxon>Coriobacteriia</taxon>
        <taxon>Coriobacteriales</taxon>
        <taxon>Coriobacteriaceae</taxon>
        <taxon>Enorma</taxon>
    </lineage>
</organism>
<evidence type="ECO:0000259" key="5">
    <source>
        <dbReference type="PROSITE" id="PS50931"/>
    </source>
</evidence>
<evidence type="ECO:0000256" key="4">
    <source>
        <dbReference type="ARBA" id="ARBA00023163"/>
    </source>
</evidence>
<dbReference type="Pfam" id="PF03466">
    <property type="entry name" value="LysR_substrate"/>
    <property type="match status" value="1"/>
</dbReference>
<evidence type="ECO:0000256" key="3">
    <source>
        <dbReference type="ARBA" id="ARBA00023125"/>
    </source>
</evidence>
<evidence type="ECO:0000313" key="7">
    <source>
        <dbReference type="Proteomes" id="UP000196560"/>
    </source>
</evidence>
<dbReference type="Gene3D" id="3.40.190.10">
    <property type="entry name" value="Periplasmic binding protein-like II"/>
    <property type="match status" value="2"/>
</dbReference>
<dbReference type="GO" id="GO:0003677">
    <property type="term" value="F:DNA binding"/>
    <property type="evidence" value="ECO:0007669"/>
    <property type="project" value="UniProtKB-KW"/>
</dbReference>
<evidence type="ECO:0000313" key="6">
    <source>
        <dbReference type="EMBL" id="OUN44148.1"/>
    </source>
</evidence>
<dbReference type="eggNOG" id="COG0583">
    <property type="taxonomic scope" value="Bacteria"/>
</dbReference>
<dbReference type="CDD" id="cd05466">
    <property type="entry name" value="PBP2_LTTR_substrate"/>
    <property type="match status" value="1"/>
</dbReference>
<dbReference type="FunFam" id="1.10.10.10:FF:000001">
    <property type="entry name" value="LysR family transcriptional regulator"/>
    <property type="match status" value="1"/>
</dbReference>
<dbReference type="STRING" id="1118060.GCA_000311845_01639"/>
<keyword evidence="2" id="KW-0805">Transcription regulation</keyword>
<evidence type="ECO:0000256" key="1">
    <source>
        <dbReference type="ARBA" id="ARBA00009437"/>
    </source>
</evidence>
<dbReference type="PRINTS" id="PR00039">
    <property type="entry name" value="HTHLYSR"/>
</dbReference>
<evidence type="ECO:0000256" key="2">
    <source>
        <dbReference type="ARBA" id="ARBA00023015"/>
    </source>
</evidence>
<keyword evidence="4" id="KW-0804">Transcription</keyword>
<dbReference type="InterPro" id="IPR036390">
    <property type="entry name" value="WH_DNA-bd_sf"/>
</dbReference>
<dbReference type="Gene3D" id="1.10.10.10">
    <property type="entry name" value="Winged helix-like DNA-binding domain superfamily/Winged helix DNA-binding domain"/>
    <property type="match status" value="1"/>
</dbReference>
<dbReference type="Proteomes" id="UP000196560">
    <property type="component" value="Unassembled WGS sequence"/>
</dbReference>
<name>A0A1Y3UAF1_9ACTN</name>
<dbReference type="EMBL" id="NFHO01000002">
    <property type="protein sequence ID" value="OUN44148.1"/>
    <property type="molecule type" value="Genomic_DNA"/>
</dbReference>
<keyword evidence="7" id="KW-1185">Reference proteome</keyword>
<dbReference type="PANTHER" id="PTHR30346">
    <property type="entry name" value="TRANSCRIPTIONAL DUAL REGULATOR HCAR-RELATED"/>
    <property type="match status" value="1"/>
</dbReference>
<dbReference type="PROSITE" id="PS50931">
    <property type="entry name" value="HTH_LYSR"/>
    <property type="match status" value="1"/>
</dbReference>
<dbReference type="SUPFAM" id="SSF46785">
    <property type="entry name" value="Winged helix' DNA-binding domain"/>
    <property type="match status" value="1"/>
</dbReference>
<dbReference type="AlphaFoldDB" id="A0A1Y3UAF1"/>
<protein>
    <recommendedName>
        <fullName evidence="5">HTH lysR-type domain-containing protein</fullName>
    </recommendedName>
</protein>
<keyword evidence="3" id="KW-0238">DNA-binding</keyword>
<dbReference type="PANTHER" id="PTHR30346:SF28">
    <property type="entry name" value="HTH-TYPE TRANSCRIPTIONAL REGULATOR CYNR"/>
    <property type="match status" value="1"/>
</dbReference>
<comment type="caution">
    <text evidence="6">The sequence shown here is derived from an EMBL/GenBank/DDBJ whole genome shotgun (WGS) entry which is preliminary data.</text>
</comment>
<dbReference type="Pfam" id="PF00126">
    <property type="entry name" value="HTH_1"/>
    <property type="match status" value="1"/>
</dbReference>
<dbReference type="SUPFAM" id="SSF53850">
    <property type="entry name" value="Periplasmic binding protein-like II"/>
    <property type="match status" value="1"/>
</dbReference>
<dbReference type="InterPro" id="IPR005119">
    <property type="entry name" value="LysR_subst-bd"/>
</dbReference>
<proteinExistence type="inferred from homology"/>
<dbReference type="InterPro" id="IPR036388">
    <property type="entry name" value="WH-like_DNA-bd_sf"/>
</dbReference>
<dbReference type="InterPro" id="IPR000847">
    <property type="entry name" value="LysR_HTH_N"/>
</dbReference>
<sequence>MCSSCTRLVKGLAAEFEQLRQIDAIARTGTFSAAAEALHTSQPSVSRSMRALERELGCELFNRSRNHVELNEAGELALKHARAILAEERRMRDAFDDLTRTNRTLNVASVAPAPVWRLASRVTERFPGTMLTSETIDDEQEVERRLFDRSADLAITRRPIGLPNVVCVPFMVENLFIYAPATDPIAQQTSVKLADLDGRTFLMNADVGFWGDMTRAALPNARIIMQQDSNVLAQLIRTSDVLGFVTDVSEFNHPGENRVRVPIQDADAHATFYVVAMIDAPQAVLDIVEAVRR</sequence>
<gene>
    <name evidence="6" type="ORF">B5G21_02475</name>
</gene>
<dbReference type="GO" id="GO:0003700">
    <property type="term" value="F:DNA-binding transcription factor activity"/>
    <property type="evidence" value="ECO:0007669"/>
    <property type="project" value="InterPro"/>
</dbReference>
<comment type="similarity">
    <text evidence="1">Belongs to the LysR transcriptional regulatory family.</text>
</comment>
<reference evidence="7" key="1">
    <citation type="submission" date="2017-04" db="EMBL/GenBank/DDBJ databases">
        <title>Function of individual gut microbiota members based on whole genome sequencing of pure cultures obtained from chicken caecum.</title>
        <authorList>
            <person name="Medvecky M."/>
            <person name="Cejkova D."/>
            <person name="Polansky O."/>
            <person name="Karasova D."/>
            <person name="Kubasova T."/>
            <person name="Cizek A."/>
            <person name="Rychlik I."/>
        </authorList>
    </citation>
    <scope>NUCLEOTIDE SEQUENCE [LARGE SCALE GENOMIC DNA]</scope>
    <source>
        <strain evidence="7">An70</strain>
    </source>
</reference>
<dbReference type="GO" id="GO:0032993">
    <property type="term" value="C:protein-DNA complex"/>
    <property type="evidence" value="ECO:0007669"/>
    <property type="project" value="TreeGrafter"/>
</dbReference>
<accession>A0A1Y3UAF1</accession>
<feature type="domain" description="HTH lysR-type" evidence="5">
    <location>
        <begin position="15"/>
        <end position="71"/>
    </location>
</feature>